<dbReference type="OrthoDB" id="5426988at2759"/>
<keyword evidence="2" id="KW-1185">Reference proteome</keyword>
<reference evidence="2" key="1">
    <citation type="journal article" date="2017" name="Nat. Ecol. Evol.">
        <title>Genome expansion and lineage-specific genetic innovations in the forest pathogenic fungi Armillaria.</title>
        <authorList>
            <person name="Sipos G."/>
            <person name="Prasanna A.N."/>
            <person name="Walter M.C."/>
            <person name="O'Connor E."/>
            <person name="Balint B."/>
            <person name="Krizsan K."/>
            <person name="Kiss B."/>
            <person name="Hess J."/>
            <person name="Varga T."/>
            <person name="Slot J."/>
            <person name="Riley R."/>
            <person name="Boka B."/>
            <person name="Rigling D."/>
            <person name="Barry K."/>
            <person name="Lee J."/>
            <person name="Mihaltcheva S."/>
            <person name="LaButti K."/>
            <person name="Lipzen A."/>
            <person name="Waldron R."/>
            <person name="Moloney N.M."/>
            <person name="Sperisen C."/>
            <person name="Kredics L."/>
            <person name="Vagvoelgyi C."/>
            <person name="Patrignani A."/>
            <person name="Fitzpatrick D."/>
            <person name="Nagy I."/>
            <person name="Doyle S."/>
            <person name="Anderson J.B."/>
            <person name="Grigoriev I.V."/>
            <person name="Gueldener U."/>
            <person name="Muensterkoetter M."/>
            <person name="Nagy L.G."/>
        </authorList>
    </citation>
    <scope>NUCLEOTIDE SEQUENCE [LARGE SCALE GENOMIC DNA]</scope>
    <source>
        <strain evidence="2">Ar21-2</strain>
    </source>
</reference>
<gene>
    <name evidence="1" type="ORF">ARMGADRAFT_21157</name>
</gene>
<dbReference type="OMA" id="VPIYWIN"/>
<dbReference type="SUPFAM" id="SSF52540">
    <property type="entry name" value="P-loop containing nucleoside triphosphate hydrolases"/>
    <property type="match status" value="1"/>
</dbReference>
<dbReference type="InParanoid" id="A0A2H3E7Y4"/>
<protein>
    <recommendedName>
        <fullName evidence="3">P-loop containing nucleoside triphosphate hydrolase protein</fullName>
    </recommendedName>
</protein>
<proteinExistence type="predicted"/>
<sequence>MIQWFLYLLHLAPSGMIVVLNGFPGTGKHTILKRLRELLPANKSSRLMDNHLLIDPVQALFPDRSDNHHDLRRRIRDVVFPCISKLAQEDHVVLMTVCLAVDNDKDADFFREHLALVRGTDVPLYWVSTFCDQQALLERAQSPKRVQSSKTKLTDPDILRGLVNTHRLLEPGELSGGLTNLVVRSLNTDGEADESARQLMEMVGLPSGAVAGRPVACSMRYQ</sequence>
<accession>A0A2H3E7Y4</accession>
<dbReference type="AlphaFoldDB" id="A0A2H3E7Y4"/>
<dbReference type="InterPro" id="IPR027417">
    <property type="entry name" value="P-loop_NTPase"/>
</dbReference>
<evidence type="ECO:0000313" key="1">
    <source>
        <dbReference type="EMBL" id="PBL03546.1"/>
    </source>
</evidence>
<dbReference type="Gene3D" id="3.40.50.300">
    <property type="entry name" value="P-loop containing nucleotide triphosphate hydrolases"/>
    <property type="match status" value="1"/>
</dbReference>
<dbReference type="EMBL" id="KZ293644">
    <property type="protein sequence ID" value="PBL03546.1"/>
    <property type="molecule type" value="Genomic_DNA"/>
</dbReference>
<organism evidence="1 2">
    <name type="scientific">Armillaria gallica</name>
    <name type="common">Bulbous honey fungus</name>
    <name type="synonym">Armillaria bulbosa</name>
    <dbReference type="NCBI Taxonomy" id="47427"/>
    <lineage>
        <taxon>Eukaryota</taxon>
        <taxon>Fungi</taxon>
        <taxon>Dikarya</taxon>
        <taxon>Basidiomycota</taxon>
        <taxon>Agaricomycotina</taxon>
        <taxon>Agaricomycetes</taxon>
        <taxon>Agaricomycetidae</taxon>
        <taxon>Agaricales</taxon>
        <taxon>Marasmiineae</taxon>
        <taxon>Physalacriaceae</taxon>
        <taxon>Armillaria</taxon>
    </lineage>
</organism>
<evidence type="ECO:0008006" key="3">
    <source>
        <dbReference type="Google" id="ProtNLM"/>
    </source>
</evidence>
<dbReference type="Proteomes" id="UP000217790">
    <property type="component" value="Unassembled WGS sequence"/>
</dbReference>
<dbReference type="STRING" id="47427.A0A2H3E7Y4"/>
<name>A0A2H3E7Y4_ARMGA</name>
<evidence type="ECO:0000313" key="2">
    <source>
        <dbReference type="Proteomes" id="UP000217790"/>
    </source>
</evidence>